<evidence type="ECO:0000313" key="4">
    <source>
        <dbReference type="EMBL" id="MBE6512859.1"/>
    </source>
</evidence>
<dbReference type="AlphaFoldDB" id="A0A8T3VYT9"/>
<dbReference type="NCBIfam" id="TIGR03804">
    <property type="entry name" value="para_beta_helix"/>
    <property type="match status" value="1"/>
</dbReference>
<feature type="compositionally biased region" description="Polar residues" evidence="1">
    <location>
        <begin position="932"/>
        <end position="943"/>
    </location>
</feature>
<feature type="compositionally biased region" description="Low complexity" evidence="1">
    <location>
        <begin position="1031"/>
        <end position="1044"/>
    </location>
</feature>
<dbReference type="InterPro" id="IPR011050">
    <property type="entry name" value="Pectin_lyase_fold/virulence"/>
</dbReference>
<evidence type="ECO:0000256" key="2">
    <source>
        <dbReference type="SAM" id="Phobius"/>
    </source>
</evidence>
<dbReference type="InterPro" id="IPR006626">
    <property type="entry name" value="PbH1"/>
</dbReference>
<dbReference type="EMBL" id="SUTG01000033">
    <property type="protein sequence ID" value="MBE6512859.1"/>
    <property type="molecule type" value="Genomic_DNA"/>
</dbReference>
<dbReference type="InterPro" id="IPR012334">
    <property type="entry name" value="Pectin_lyas_fold"/>
</dbReference>
<evidence type="ECO:0000256" key="1">
    <source>
        <dbReference type="SAM" id="MobiDB-lite"/>
    </source>
</evidence>
<feature type="region of interest" description="Disordered" evidence="1">
    <location>
        <begin position="932"/>
        <end position="952"/>
    </location>
</feature>
<evidence type="ECO:0000313" key="5">
    <source>
        <dbReference type="Proteomes" id="UP000732619"/>
    </source>
</evidence>
<dbReference type="Proteomes" id="UP000732619">
    <property type="component" value="Unassembled WGS sequence"/>
</dbReference>
<feature type="compositionally biased region" description="Polar residues" evidence="1">
    <location>
        <begin position="1055"/>
        <end position="1068"/>
    </location>
</feature>
<feature type="region of interest" description="Disordered" evidence="1">
    <location>
        <begin position="76"/>
        <end position="101"/>
    </location>
</feature>
<feature type="compositionally biased region" description="Polar residues" evidence="1">
    <location>
        <begin position="1018"/>
        <end position="1029"/>
    </location>
</feature>
<keyword evidence="2" id="KW-0812">Transmembrane</keyword>
<proteinExistence type="predicted"/>
<keyword evidence="2" id="KW-0472">Membrane</keyword>
<accession>A0A8T3VYT9</accession>
<feature type="compositionally biased region" description="Polar residues" evidence="1">
    <location>
        <begin position="991"/>
        <end position="1001"/>
    </location>
</feature>
<feature type="region of interest" description="Disordered" evidence="1">
    <location>
        <begin position="982"/>
        <end position="1073"/>
    </location>
</feature>
<comment type="caution">
    <text evidence="4">The sequence shown here is derived from an EMBL/GenBank/DDBJ whole genome shotgun (WGS) entry which is preliminary data.</text>
</comment>
<dbReference type="InterPro" id="IPR022441">
    <property type="entry name" value="Para_beta_helix_rpt-2"/>
</dbReference>
<feature type="domain" description="Right handed beta helix" evidence="3">
    <location>
        <begin position="324"/>
        <end position="471"/>
    </location>
</feature>
<dbReference type="Pfam" id="PF13229">
    <property type="entry name" value="Beta_helix"/>
    <property type="match status" value="1"/>
</dbReference>
<reference evidence="4" key="1">
    <citation type="submission" date="2019-04" db="EMBL/GenBank/DDBJ databases">
        <title>Evolution of Biomass-Degrading Anaerobic Consortia Revealed by Metagenomics.</title>
        <authorList>
            <person name="Peng X."/>
        </authorList>
    </citation>
    <scope>NUCLEOTIDE SEQUENCE</scope>
    <source>
        <strain evidence="4">SIG14</strain>
    </source>
</reference>
<name>A0A8T3VYT9_METOL</name>
<gene>
    <name evidence="4" type="ORF">E7Z75_06945</name>
</gene>
<protein>
    <recommendedName>
        <fullName evidence="3">Right handed beta helix domain-containing protein</fullName>
    </recommendedName>
</protein>
<dbReference type="Gene3D" id="2.160.20.10">
    <property type="entry name" value="Single-stranded right-handed beta-helix, Pectin lyase-like"/>
    <property type="match status" value="3"/>
</dbReference>
<feature type="transmembrane region" description="Helical" evidence="2">
    <location>
        <begin position="1120"/>
        <end position="1138"/>
    </location>
</feature>
<dbReference type="InterPro" id="IPR039448">
    <property type="entry name" value="Beta_helix"/>
</dbReference>
<sequence>MRSKRIIGFSLIFIMAFLLIGLNTACASNIDYLDYNLSDSLESSPVSNVPELDDLGALESSESDSISDAIDDDIISNADNSNEERSNENPQSESNLGDGEKTIHTISEDNYSSYFDSDGNLINSLVKANDTINLSGNFSNKKFIINIPLTITSTENNAILKNSPIYYQGVSNENFAYDAIVSNLKIESDLPDISAVWVIGSSCIKVSNNDIFTTGHNGYPISLDSFTYNCIVENNIIKTVVPVNTAIDSSEVNPDEENSGDNSSWQHSGISLRDAHWNSIVNNDITVENSYGVYLCYGASISNNNIIANNTIRATAETPSFWSYGVYLTGNYNTVADNTIIRMYRGIHSSYPHNIITGNRIYNITGFDENNGLGGDYGIYGGNDTLIANNSIYNADLIGAGILVGSNSDVYGNYIQINSSGEGIRIGDVEGGHNSRVHNNTIDFLSGAGISIKGTPQDTEVYDNIVNSLSNIGANQGSGLGIGILSIYQSRSSRPYNISIYNNTIYTSNDYAINIAQSSTESWLCENNHIGDRLILYPISIDYSPEWGDVTVYQVTEENYNTYFDSNGKLRDNVKDGDVLVFSGSFSPKGKIVLNKIVSLIGDNAFLRDTTVFVNTSNCKVQDFNIINNGTDDSNCNLWGIYVYEADNEVITGNNITIWDKNTSYGIYLCDSYNNTVANNSIRCQGDNLVFALLTYETYDTLIENNSILAIGTSELYPYYETICIDGVRSISELSKTYGVILDFSSDNQFIHNDIEVTSTVEGFQVPYNPSVNILIGLYIYYDSNRNNISENNVYIHGHDPFLYGMGSSGDDTSKSVTYACENIFSKNNITIEADYFAMGMILRHNSKDTIVEENYFRLDSNNYTYGFTGEISEGTKFKNNTINSTSKAGIYAIELYSSNYNEIDGNNIYANGSFATIALYASSHNNITNNTVRTFGNKSQDPAQGPEHPDSVKLLHVPISLQTWSTDNRIEENDVLTDADDTVDIDETSTDNTITNNRLSSKGGGGSETINDRSGKNMISGNYGSRYNPNGDSSNANSSTNSNYKNRGSPIHTRGTSSNSGQADSNGASAFGNVNSNFNANAQSSANDGAGDAGDAGEGEDIIVSEIEEVASKSISNGLAIPLAALLLVLLFCFSFLGTKDEDDEE</sequence>
<keyword evidence="2" id="KW-1133">Transmembrane helix</keyword>
<dbReference type="SMART" id="SM00710">
    <property type="entry name" value="PbH1"/>
    <property type="match status" value="14"/>
</dbReference>
<evidence type="ECO:0000259" key="3">
    <source>
        <dbReference type="Pfam" id="PF13229"/>
    </source>
</evidence>
<organism evidence="4 5">
    <name type="scientific">Methanobrevibacter olleyae</name>
    <dbReference type="NCBI Taxonomy" id="294671"/>
    <lineage>
        <taxon>Archaea</taxon>
        <taxon>Methanobacteriati</taxon>
        <taxon>Methanobacteriota</taxon>
        <taxon>Methanomada group</taxon>
        <taxon>Methanobacteria</taxon>
        <taxon>Methanobacteriales</taxon>
        <taxon>Methanobacteriaceae</taxon>
        <taxon>Methanobrevibacter</taxon>
    </lineage>
</organism>
<dbReference type="SUPFAM" id="SSF51126">
    <property type="entry name" value="Pectin lyase-like"/>
    <property type="match status" value="4"/>
</dbReference>